<dbReference type="eggNOG" id="ENOG50349CE">
    <property type="taxonomic scope" value="Bacteria"/>
</dbReference>
<keyword evidence="2" id="KW-1185">Reference proteome</keyword>
<reference evidence="1 2" key="1">
    <citation type="submission" date="2007-01" db="EMBL/GenBank/DDBJ databases">
        <authorList>
            <person name="Haygood M."/>
            <person name="Podell S."/>
            <person name="Anderson C."/>
            <person name="Hopkinson B."/>
            <person name="Roe K."/>
            <person name="Barbeau K."/>
            <person name="Gaasterland T."/>
            <person name="Ferriera S."/>
            <person name="Johnson J."/>
            <person name="Kravitz S."/>
            <person name="Beeson K."/>
            <person name="Sutton G."/>
            <person name="Rogers Y.-H."/>
            <person name="Friedman R."/>
            <person name="Frazier M."/>
            <person name="Venter J.C."/>
        </authorList>
    </citation>
    <scope>NUCLEOTIDE SEQUENCE [LARGE SCALE GENOMIC DNA]</scope>
    <source>
        <strain evidence="1 2">ATCC 23134</strain>
    </source>
</reference>
<dbReference type="EMBL" id="AAWS01000072">
    <property type="protein sequence ID" value="EAY24351.1"/>
    <property type="molecule type" value="Genomic_DNA"/>
</dbReference>
<gene>
    <name evidence="1" type="ORF">M23134_02717</name>
</gene>
<dbReference type="Pfam" id="PF11964">
    <property type="entry name" value="SpoIIAA-like"/>
    <property type="match status" value="1"/>
</dbReference>
<dbReference type="InterPro" id="IPR021866">
    <property type="entry name" value="SpoIIAA-like"/>
</dbReference>
<evidence type="ECO:0000313" key="2">
    <source>
        <dbReference type="Proteomes" id="UP000004095"/>
    </source>
</evidence>
<accession>A1ZZ29</accession>
<dbReference type="Proteomes" id="UP000004095">
    <property type="component" value="Unassembled WGS sequence"/>
</dbReference>
<dbReference type="AlphaFoldDB" id="A1ZZ29"/>
<evidence type="ECO:0000313" key="1">
    <source>
        <dbReference type="EMBL" id="EAY24351.1"/>
    </source>
</evidence>
<sequence>MEENLYQSKYQHIFYEKETGIMHNIWLKDSQMMTQDDYKKELIKVAQLIETHQASRQLINTLNFQYTIDIDLQQWTNEYIIKRTREAGIKKVAFIIAEEIFSQMSIEQAMEGEEGKTLDTRYFTSKEEAREWLVKD</sequence>
<proteinExistence type="predicted"/>
<name>A1ZZ29_MICM2</name>
<protein>
    <recommendedName>
        <fullName evidence="3">STAS/SEC14 domain-containing protein</fullName>
    </recommendedName>
</protein>
<dbReference type="RefSeq" id="WP_002704971.1">
    <property type="nucleotide sequence ID" value="NZ_AAWS01000072.1"/>
</dbReference>
<comment type="caution">
    <text evidence="1">The sequence shown here is derived from an EMBL/GenBank/DDBJ whole genome shotgun (WGS) entry which is preliminary data.</text>
</comment>
<dbReference type="OrthoDB" id="979415at2"/>
<organism evidence="1 2">
    <name type="scientific">Microscilla marina ATCC 23134</name>
    <dbReference type="NCBI Taxonomy" id="313606"/>
    <lineage>
        <taxon>Bacteria</taxon>
        <taxon>Pseudomonadati</taxon>
        <taxon>Bacteroidota</taxon>
        <taxon>Cytophagia</taxon>
        <taxon>Cytophagales</taxon>
        <taxon>Microscillaceae</taxon>
        <taxon>Microscilla</taxon>
    </lineage>
</organism>
<evidence type="ECO:0008006" key="3">
    <source>
        <dbReference type="Google" id="ProtNLM"/>
    </source>
</evidence>